<dbReference type="GO" id="GO:0000977">
    <property type="term" value="F:RNA polymerase II transcription regulatory region sequence-specific DNA binding"/>
    <property type="evidence" value="ECO:0007669"/>
    <property type="project" value="InterPro"/>
</dbReference>
<dbReference type="RefSeq" id="WP_018359823.1">
    <property type="nucleotide sequence ID" value="NZ_UGTI01000001.1"/>
</dbReference>
<accession>A0A379DFY0</accession>
<comment type="similarity">
    <text evidence="1">Belongs to the PUR DNA-binding protein family.</text>
</comment>
<evidence type="ECO:0000256" key="1">
    <source>
        <dbReference type="ARBA" id="ARBA00009251"/>
    </source>
</evidence>
<protein>
    <submittedName>
        <fullName evidence="4">Protein of uncharacterized function (DUF3276)</fullName>
    </submittedName>
</protein>
<evidence type="ECO:0000313" key="5">
    <source>
        <dbReference type="Proteomes" id="UP000254263"/>
    </source>
</evidence>
<proteinExistence type="inferred from homology"/>
<dbReference type="AlphaFoldDB" id="A0A379DFY0"/>
<feature type="region of interest" description="Disordered" evidence="3">
    <location>
        <begin position="113"/>
        <end position="133"/>
    </location>
</feature>
<dbReference type="Pfam" id="PF11680">
    <property type="entry name" value="DUF3276"/>
    <property type="match status" value="1"/>
</dbReference>
<evidence type="ECO:0000256" key="3">
    <source>
        <dbReference type="SAM" id="MobiDB-lite"/>
    </source>
</evidence>
<sequence length="133" mass="14989">MNKMQKEKENESKTDAYYTRRIKAGQRFYYIDAKKDSKGNDYLVLTESKSSDPNGKIERHRIFVYREDLQKFMEALADVAGRIAAGADEADTGPVADAGESDLSETLKQGLAETSSLLTEEDESLTIQWPEDI</sequence>
<evidence type="ECO:0000256" key="2">
    <source>
        <dbReference type="ARBA" id="ARBA00023125"/>
    </source>
</evidence>
<name>A0A379DFY0_9PORP</name>
<dbReference type="InterPro" id="IPR006628">
    <property type="entry name" value="PUR-bd_fam"/>
</dbReference>
<evidence type="ECO:0000313" key="4">
    <source>
        <dbReference type="EMBL" id="SUB76917.1"/>
    </source>
</evidence>
<gene>
    <name evidence="4" type="ORF">NCTC13100_00029</name>
</gene>
<keyword evidence="2" id="KW-0238">DNA-binding</keyword>
<organism evidence="4 5">
    <name type="scientific">Porphyromonas macacae</name>
    <dbReference type="NCBI Taxonomy" id="28115"/>
    <lineage>
        <taxon>Bacteria</taxon>
        <taxon>Pseudomonadati</taxon>
        <taxon>Bacteroidota</taxon>
        <taxon>Bacteroidia</taxon>
        <taxon>Bacteroidales</taxon>
        <taxon>Porphyromonadaceae</taxon>
        <taxon>Porphyromonas</taxon>
    </lineage>
</organism>
<dbReference type="Gene3D" id="3.10.450.700">
    <property type="match status" value="1"/>
</dbReference>
<dbReference type="GO" id="GO:0032422">
    <property type="term" value="F:purine-rich negative regulatory element binding"/>
    <property type="evidence" value="ECO:0007669"/>
    <property type="project" value="InterPro"/>
</dbReference>
<dbReference type="Proteomes" id="UP000254263">
    <property type="component" value="Unassembled WGS sequence"/>
</dbReference>
<dbReference type="SMART" id="SM00712">
    <property type="entry name" value="PUR"/>
    <property type="match status" value="1"/>
</dbReference>
<dbReference type="EMBL" id="UGTI01000001">
    <property type="protein sequence ID" value="SUB76917.1"/>
    <property type="molecule type" value="Genomic_DNA"/>
</dbReference>
<reference evidence="4 5" key="1">
    <citation type="submission" date="2018-06" db="EMBL/GenBank/DDBJ databases">
        <authorList>
            <consortium name="Pathogen Informatics"/>
            <person name="Doyle S."/>
        </authorList>
    </citation>
    <scope>NUCLEOTIDE SEQUENCE [LARGE SCALE GENOMIC DNA]</scope>
    <source>
        <strain evidence="4 5">NCTC13100</strain>
    </source>
</reference>